<sequence length="336" mass="37691">MERLLTLNHPQQLADFPTTGVLSDFQPSHLILNKPDQILLALDENQVPLARCSLWWTNLPSYGSERLGYIGHYAASSRAVSDLLLRSACRGLAAQGCTLAIGPIDGNTWHHYRFVTEPGNRPPFFLEPFNPAIWPQFWLDAGFSALAGYTSAISTELGKSARDLNHAAQRFTRLGIKVRQLQMTRYERELSAIYRISVSAFANNFLYTPLAENEFLDLYAPIKAYIRPEMVLLAEDEQGPLAFLFTVPDILQRRRGEIIDTAVIKTVAAIPSSKTQGLGAFLVAQAMPIYHDLGYRCAIHALMHEHNASRNVSRHQANVQTIRRYSLFAKHLGSET</sequence>
<dbReference type="PANTHER" id="PTHR41368:SF1">
    <property type="entry name" value="PROTEIN YGHO"/>
    <property type="match status" value="1"/>
</dbReference>
<dbReference type="Proteomes" id="UP001524569">
    <property type="component" value="Unassembled WGS sequence"/>
</dbReference>
<accession>A0ABT1UCL2</accession>
<gene>
    <name evidence="1" type="ORF">NP603_01425</name>
</gene>
<evidence type="ECO:0008006" key="3">
    <source>
        <dbReference type="Google" id="ProtNLM"/>
    </source>
</evidence>
<reference evidence="1 2" key="1">
    <citation type="submission" date="2022-07" db="EMBL/GenBank/DDBJ databases">
        <title>Methylomonas rivi sp. nov., Methylomonas rosea sp. nov., Methylomonas aureus sp. nov. and Methylomonas subterranea sp. nov., four novel methanotrophs isolated from a freshwater creek and the deep terrestrial subsurface.</title>
        <authorList>
            <person name="Abin C."/>
            <person name="Sankaranarayanan K."/>
            <person name="Garner C."/>
            <person name="Sindelar R."/>
            <person name="Kotary K."/>
            <person name="Garner R."/>
            <person name="Barclay S."/>
            <person name="Lawson P."/>
            <person name="Krumholz L."/>
        </authorList>
    </citation>
    <scope>NUCLEOTIDE SEQUENCE [LARGE SCALE GENOMIC DNA]</scope>
    <source>
        <strain evidence="1 2">SURF-1</strain>
    </source>
</reference>
<keyword evidence="2" id="KW-1185">Reference proteome</keyword>
<dbReference type="Gene3D" id="3.40.630.30">
    <property type="match status" value="1"/>
</dbReference>
<dbReference type="SUPFAM" id="SSF55729">
    <property type="entry name" value="Acyl-CoA N-acyltransferases (Nat)"/>
    <property type="match status" value="1"/>
</dbReference>
<dbReference type="PANTHER" id="PTHR41368">
    <property type="entry name" value="PROTEIN YGHO"/>
    <property type="match status" value="1"/>
</dbReference>
<dbReference type="InterPro" id="IPR039968">
    <property type="entry name" value="BcerS-like"/>
</dbReference>
<name>A0ABT1UCL2_9GAMM</name>
<protein>
    <recommendedName>
        <fullName evidence="3">N-acetyltransferase domain-containing protein</fullName>
    </recommendedName>
</protein>
<evidence type="ECO:0000313" key="2">
    <source>
        <dbReference type="Proteomes" id="UP001524569"/>
    </source>
</evidence>
<dbReference type="InterPro" id="IPR016181">
    <property type="entry name" value="Acyl_CoA_acyltransferase"/>
</dbReference>
<evidence type="ECO:0000313" key="1">
    <source>
        <dbReference type="EMBL" id="MCQ8179756.1"/>
    </source>
</evidence>
<organism evidence="1 2">
    <name type="scientific">Methylomonas aurea</name>
    <dbReference type="NCBI Taxonomy" id="2952224"/>
    <lineage>
        <taxon>Bacteria</taxon>
        <taxon>Pseudomonadati</taxon>
        <taxon>Pseudomonadota</taxon>
        <taxon>Gammaproteobacteria</taxon>
        <taxon>Methylococcales</taxon>
        <taxon>Methylococcaceae</taxon>
        <taxon>Methylomonas</taxon>
    </lineage>
</organism>
<comment type="caution">
    <text evidence="1">The sequence shown here is derived from an EMBL/GenBank/DDBJ whole genome shotgun (WGS) entry which is preliminary data.</text>
</comment>
<proteinExistence type="predicted"/>
<dbReference type="RefSeq" id="WP_256609132.1">
    <property type="nucleotide sequence ID" value="NZ_JANIBM010000001.1"/>
</dbReference>
<dbReference type="EMBL" id="JANIBM010000001">
    <property type="protein sequence ID" value="MCQ8179756.1"/>
    <property type="molecule type" value="Genomic_DNA"/>
</dbReference>